<keyword evidence="3 7" id="KW-0378">Hydrolase</keyword>
<feature type="binding site" evidence="6">
    <location>
        <position position="502"/>
    </location>
    <ligand>
        <name>Zn(2+)</name>
        <dbReference type="ChEBI" id="CHEBI:29105"/>
        <label>1</label>
    </ligand>
</feature>
<evidence type="ECO:0000256" key="4">
    <source>
        <dbReference type="PIRSR" id="PIRSR623088-1"/>
    </source>
</evidence>
<evidence type="ECO:0000256" key="8">
    <source>
        <dbReference type="SAM" id="MobiDB-lite"/>
    </source>
</evidence>
<feature type="binding site" evidence="6">
    <location>
        <position position="503"/>
    </location>
    <ligand>
        <name>Zn(2+)</name>
        <dbReference type="ChEBI" id="CHEBI:29105"/>
        <label>1</label>
    </ligand>
</feature>
<feature type="binding site" evidence="5">
    <location>
        <position position="668"/>
    </location>
    <ligand>
        <name>AMP</name>
        <dbReference type="ChEBI" id="CHEBI:456215"/>
    </ligand>
</feature>
<evidence type="ECO:0000256" key="6">
    <source>
        <dbReference type="PIRSR" id="PIRSR623088-3"/>
    </source>
</evidence>
<feature type="binding site" evidence="6">
    <location>
        <position position="616"/>
    </location>
    <ligand>
        <name>Zn(2+)</name>
        <dbReference type="ChEBI" id="CHEBI:29105"/>
        <label>1</label>
    </ligand>
</feature>
<name>A0A7I4XTR0_HAECO</name>
<dbReference type="OrthoDB" id="189220at2759"/>
<dbReference type="CDD" id="cd00077">
    <property type="entry name" value="HDc"/>
    <property type="match status" value="1"/>
</dbReference>
<keyword evidence="10" id="KW-1185">Reference proteome</keyword>
<dbReference type="Gene3D" id="1.10.1300.10">
    <property type="entry name" value="3'5'-cyclic nucleotide phosphodiesterase, catalytic domain"/>
    <property type="match status" value="1"/>
</dbReference>
<dbReference type="InterPro" id="IPR023174">
    <property type="entry name" value="PDEase_CS"/>
</dbReference>
<evidence type="ECO:0000259" key="9">
    <source>
        <dbReference type="PROSITE" id="PS51845"/>
    </source>
</evidence>
<comment type="cofactor">
    <cofactor evidence="7">
        <name>a divalent metal cation</name>
        <dbReference type="ChEBI" id="CHEBI:60240"/>
    </cofactor>
    <text evidence="7">Binds 2 divalent metal cations per subunit. Site 1 may preferentially bind zinc ions, while site 2 has a preference for magnesium and/or manganese ions.</text>
</comment>
<dbReference type="PROSITE" id="PS00126">
    <property type="entry name" value="PDEASE_I_1"/>
    <property type="match status" value="1"/>
</dbReference>
<evidence type="ECO:0000256" key="2">
    <source>
        <dbReference type="ARBA" id="ARBA00022723"/>
    </source>
</evidence>
<evidence type="ECO:0000256" key="1">
    <source>
        <dbReference type="ARBA" id="ARBA00007648"/>
    </source>
</evidence>
<dbReference type="SMART" id="SM00471">
    <property type="entry name" value="HDc"/>
    <property type="match status" value="1"/>
</dbReference>
<dbReference type="PANTHER" id="PTHR11347">
    <property type="entry name" value="CYCLIC NUCLEOTIDE PHOSPHODIESTERASE"/>
    <property type="match status" value="1"/>
</dbReference>
<dbReference type="GO" id="GO:0007165">
    <property type="term" value="P:signal transduction"/>
    <property type="evidence" value="ECO:0007669"/>
    <property type="project" value="InterPro"/>
</dbReference>
<protein>
    <recommendedName>
        <fullName evidence="7">Phosphodiesterase</fullName>
        <ecNumber evidence="7">3.1.4.-</ecNumber>
    </recommendedName>
</protein>
<evidence type="ECO:0000256" key="3">
    <source>
        <dbReference type="ARBA" id="ARBA00022801"/>
    </source>
</evidence>
<feature type="binding site" evidence="5">
    <location>
        <begin position="462"/>
        <end position="466"/>
    </location>
    <ligand>
        <name>AMP</name>
        <dbReference type="ChEBI" id="CHEBI:456215"/>
    </ligand>
</feature>
<dbReference type="WBParaSite" id="HCON_00005280-00001">
    <property type="protein sequence ID" value="HCON_00005280-00001"/>
    <property type="gene ID" value="HCON_00005280"/>
</dbReference>
<evidence type="ECO:0000313" key="10">
    <source>
        <dbReference type="Proteomes" id="UP000025227"/>
    </source>
</evidence>
<dbReference type="Pfam" id="PF00233">
    <property type="entry name" value="PDEase_I"/>
    <property type="match status" value="1"/>
</dbReference>
<proteinExistence type="inferred from homology"/>
<dbReference type="PROSITE" id="PS51845">
    <property type="entry name" value="PDEASE_I_2"/>
    <property type="match status" value="1"/>
</dbReference>
<feature type="binding site" evidence="6">
    <location>
        <position position="466"/>
    </location>
    <ligand>
        <name>Zn(2+)</name>
        <dbReference type="ChEBI" id="CHEBI:29105"/>
        <label>1</label>
    </ligand>
</feature>
<dbReference type="Gene3D" id="3.30.450.20">
    <property type="entry name" value="PAS domain"/>
    <property type="match status" value="1"/>
</dbReference>
<sequence>MRWCCGPAGPATPLLEATPQGLIDAFGPMSIRPNNTALLISEGEAEGAFLEKLRGLGWSINVSPVSQATCSVQQLRPILLLLDNRIPELPALSRNLHSHTSEDVFFVVIADRPLGEKRRKALAQAEIIHAVQWSSRDTSLVEFVARLANRIRVMPALFAVLDEADQAVEVCDESKVVQYVNRAYESVTGCLRGEVVGQPESDMRRKSLPRPRDDGQMERRRSSDWKCIRVPTSSHNNQYVYMKRRSTDTSMYRDVSLKSIRSQVGMVEAPLAEDESMKSVGFLSVASIPSCPSWPQTNDAELKFQVISLLRDAAGRVEGEPAQLVKDAVKVLSSHELYAPSITRFRDTDRIATQYYDGLIRLHHPSRQRKRSVVDAYRDKRGSHGERRRVSADVKNALENDSDWTFDILQLEKVTENHALYQLGIKIFERWKVADSLSCNEDILHRWLFTVEAHYHAGNAYHNATHAADVLQATSYFLDSPTVAGHITENHAIAALLAATVHDLDHPGRGNAFLINTRQSLAVLYNDHSVLENHHVALAFQLTLQQSNNVNIFGNLSREEFTAIRHAMVEMVLATDISRHFEYLVKFNKMNVVDVPEEAREDNSLTICNMLVKCADISNPTREWALCQKWAYRIVEEYFDQTREEREKGLPVTMEVFDRKTCNVPLTQCGFIDMFVREAYVNFSEFANLGHLSTQLETNYEQWKGLSSSWTPANNSSLLM</sequence>
<dbReference type="GO" id="GO:0004114">
    <property type="term" value="F:3',5'-cyclic-nucleotide phosphodiesterase activity"/>
    <property type="evidence" value="ECO:0007669"/>
    <property type="project" value="InterPro"/>
</dbReference>
<feature type="domain" description="PDEase" evidence="9">
    <location>
        <begin position="386"/>
        <end position="710"/>
    </location>
</feature>
<dbReference type="InterPro" id="IPR035965">
    <property type="entry name" value="PAS-like_dom_sf"/>
</dbReference>
<feature type="binding site" evidence="5">
    <location>
        <position position="616"/>
    </location>
    <ligand>
        <name>AMP</name>
        <dbReference type="ChEBI" id="CHEBI:456215"/>
    </ligand>
</feature>
<dbReference type="InterPro" id="IPR002073">
    <property type="entry name" value="PDEase_catalytic_dom"/>
</dbReference>
<dbReference type="Proteomes" id="UP000025227">
    <property type="component" value="Unplaced"/>
</dbReference>
<keyword evidence="2 6" id="KW-0479">Metal-binding</keyword>
<comment type="similarity">
    <text evidence="1 7">Belongs to the cyclic nucleotide phosphodiesterase family.</text>
</comment>
<dbReference type="GO" id="GO:0046872">
    <property type="term" value="F:metal ion binding"/>
    <property type="evidence" value="ECO:0007669"/>
    <property type="project" value="UniProtKB-KW"/>
</dbReference>
<evidence type="ECO:0000313" key="11">
    <source>
        <dbReference type="WBParaSite" id="HCON_00005280-00001"/>
    </source>
</evidence>
<dbReference type="FunFam" id="1.10.1300.10:FF:000020">
    <property type="entry name" value="Phosphodiesterase"/>
    <property type="match status" value="1"/>
</dbReference>
<dbReference type="InterPro" id="IPR036971">
    <property type="entry name" value="PDEase_catalytic_dom_sf"/>
</dbReference>
<feature type="binding site" evidence="6">
    <location>
        <position position="503"/>
    </location>
    <ligand>
        <name>Zn(2+)</name>
        <dbReference type="ChEBI" id="CHEBI:29105"/>
        <label>2</label>
    </ligand>
</feature>
<feature type="region of interest" description="Disordered" evidence="8">
    <location>
        <begin position="198"/>
        <end position="223"/>
    </location>
</feature>
<organism evidence="10 11">
    <name type="scientific">Haemonchus contortus</name>
    <name type="common">Barber pole worm</name>
    <dbReference type="NCBI Taxonomy" id="6289"/>
    <lineage>
        <taxon>Eukaryota</taxon>
        <taxon>Metazoa</taxon>
        <taxon>Ecdysozoa</taxon>
        <taxon>Nematoda</taxon>
        <taxon>Chromadorea</taxon>
        <taxon>Rhabditida</taxon>
        <taxon>Rhabditina</taxon>
        <taxon>Rhabditomorpha</taxon>
        <taxon>Strongyloidea</taxon>
        <taxon>Trichostrongylidae</taxon>
        <taxon>Haemonchus</taxon>
    </lineage>
</organism>
<evidence type="ECO:0000256" key="7">
    <source>
        <dbReference type="RuleBase" id="RU363067"/>
    </source>
</evidence>
<dbReference type="AlphaFoldDB" id="A0A7I4XTR0"/>
<evidence type="ECO:0000256" key="5">
    <source>
        <dbReference type="PIRSR" id="PIRSR623088-2"/>
    </source>
</evidence>
<dbReference type="InterPro" id="IPR023088">
    <property type="entry name" value="PDEase"/>
</dbReference>
<feature type="compositionally biased region" description="Basic and acidic residues" evidence="8">
    <location>
        <begin position="201"/>
        <end position="223"/>
    </location>
</feature>
<dbReference type="SUPFAM" id="SSF55785">
    <property type="entry name" value="PYP-like sensor domain (PAS domain)"/>
    <property type="match status" value="1"/>
</dbReference>
<dbReference type="InterPro" id="IPR003607">
    <property type="entry name" value="HD/PDEase_dom"/>
</dbReference>
<feature type="active site" description="Proton donor" evidence="4">
    <location>
        <position position="462"/>
    </location>
</feature>
<feature type="binding site" evidence="5">
    <location>
        <position position="503"/>
    </location>
    <ligand>
        <name>AMP</name>
        <dbReference type="ChEBI" id="CHEBI:456215"/>
    </ligand>
</feature>
<dbReference type="SUPFAM" id="SSF109604">
    <property type="entry name" value="HD-domain/PDEase-like"/>
    <property type="match status" value="1"/>
</dbReference>
<dbReference type="OMA" id="RWCCGGS"/>
<dbReference type="PRINTS" id="PR00387">
    <property type="entry name" value="PDIESTERASE1"/>
</dbReference>
<dbReference type="EC" id="3.1.4.-" evidence="7"/>
<accession>A0A7I4XTR0</accession>
<reference evidence="11" key="1">
    <citation type="submission" date="2020-12" db="UniProtKB">
        <authorList>
            <consortium name="WormBaseParasite"/>
        </authorList>
    </citation>
    <scope>IDENTIFICATION</scope>
    <source>
        <strain evidence="11">MHco3</strain>
    </source>
</reference>